<dbReference type="CDD" id="cd11386">
    <property type="entry name" value="MCP_signal"/>
    <property type="match status" value="1"/>
</dbReference>
<keyword evidence="6" id="KW-0472">Membrane</keyword>
<dbReference type="EMBL" id="AP014800">
    <property type="protein sequence ID" value="BAQ68920.1"/>
    <property type="molecule type" value="Genomic_DNA"/>
</dbReference>
<dbReference type="Gene3D" id="1.20.58.920">
    <property type="match status" value="1"/>
</dbReference>
<dbReference type="GO" id="GO:0006935">
    <property type="term" value="P:chemotaxis"/>
    <property type="evidence" value="ECO:0007669"/>
    <property type="project" value="UniProtKB-KW"/>
</dbReference>
<dbReference type="SUPFAM" id="SSF58104">
    <property type="entry name" value="Methyl-accepting chemotaxis protein (MCP) signaling domain"/>
    <property type="match status" value="1"/>
</dbReference>
<evidence type="ECO:0000313" key="10">
    <source>
        <dbReference type="Proteomes" id="UP000064912"/>
    </source>
</evidence>
<feature type="region of interest" description="Disordered" evidence="5">
    <location>
        <begin position="859"/>
        <end position="896"/>
    </location>
</feature>
<evidence type="ECO:0000256" key="5">
    <source>
        <dbReference type="SAM" id="MobiDB-lite"/>
    </source>
</evidence>
<evidence type="ECO:0000256" key="2">
    <source>
        <dbReference type="ARBA" id="ARBA00022500"/>
    </source>
</evidence>
<dbReference type="PANTHER" id="PTHR43531">
    <property type="entry name" value="PROTEIN ICFG"/>
    <property type="match status" value="1"/>
</dbReference>
<feature type="domain" description="HAMP" evidence="8">
    <location>
        <begin position="557"/>
        <end position="609"/>
    </location>
</feature>
<dbReference type="AlphaFoldDB" id="A0A0D6B219"/>
<dbReference type="Proteomes" id="UP000064912">
    <property type="component" value="Chromosome"/>
</dbReference>
<dbReference type="InterPro" id="IPR038188">
    <property type="entry name" value="TorS_sensor_sf"/>
</dbReference>
<reference evidence="9 10" key="1">
    <citation type="submission" date="2015-02" db="EMBL/GenBank/DDBJ databases">
        <title>Genome sequene of Rhodovulum sulfidophilum DSM 2351.</title>
        <authorList>
            <person name="Nagao N."/>
        </authorList>
    </citation>
    <scope>NUCLEOTIDE SEQUENCE [LARGE SCALE GENOMIC DNA]</scope>
    <source>
        <strain evidence="9 10">DSM 2351</strain>
    </source>
</reference>
<protein>
    <submittedName>
        <fullName evidence="9">Methyl-accepting chemotaxis sensory transducer</fullName>
    </submittedName>
</protein>
<dbReference type="PATRIC" id="fig|35806.4.peg.1822"/>
<keyword evidence="6" id="KW-0812">Transmembrane</keyword>
<gene>
    <name evidence="9" type="ORF">NHU_01765</name>
</gene>
<organism evidence="9 10">
    <name type="scientific">Rhodovulum sulfidophilum</name>
    <name type="common">Rhodobacter sulfidophilus</name>
    <dbReference type="NCBI Taxonomy" id="35806"/>
    <lineage>
        <taxon>Bacteria</taxon>
        <taxon>Pseudomonadati</taxon>
        <taxon>Pseudomonadota</taxon>
        <taxon>Alphaproteobacteria</taxon>
        <taxon>Rhodobacterales</taxon>
        <taxon>Paracoccaceae</taxon>
        <taxon>Rhodovulum</taxon>
    </lineage>
</organism>
<dbReference type="PANTHER" id="PTHR43531:SF11">
    <property type="entry name" value="METHYL-ACCEPTING CHEMOTAXIS PROTEIN 3"/>
    <property type="match status" value="1"/>
</dbReference>
<comment type="similarity">
    <text evidence="3">Belongs to the methyl-accepting chemotaxis (MCP) protein family.</text>
</comment>
<sequence length="896" mass="95428">MLKFLSTVFGSIALKFSSILVLMGAMTAAAILIATMVFNTLSASLTGLMTDALPGISTSVTVIENTGEIRDSLSEMLMARDIQEVDEGYGDFISKSKDIVAAVNRLPGPEKATFLPMLTALSDEVGQMRAALDRRFARQNRMQEQLTDFSATVEEIRAALAEMTEDAVRDMNIAGERTIESVSDTLETLVHTDFDSTALILQARAEINLLSGVALAIAGQKDPAMIAILRDLAAASLRKLDTVLAELDAAGTIPQYLPILTDTRAAFANVANTGFRARAGYIEDVMKLRDDSNIALSSATDDLTFKLMIGAEETAAFNRDTIHRLLGNEVQQIRDTADIDLAVKTLVATSYLGATARDIADADGAQTQIVDARDRLTELTGHVYLTDTLRGMIDRLAAYADPNTGIVATRRAAILARDEAEAGSRSAYERLREIAGAASAQDNAAMADANAAGAALLADADAARDRLHLVTLGSGAIFILAPVLTWILIIWPMGRLARVTGRLAQGELTKVRGFGIFGGEIARMGAALVVFRDRLVERDRMQRLEREAEQDRQARAAQQNAVVSELAAALQSLSAGDLTARLENRFPEDYERLRTDFNATIDTLNELIGSVVENATEIHSRAEEIAGAAGDLSRRTENQAATLEQTAAALDEMTSSVRSAADGAAKVEDVVREARGNAEQSGLVVREAIGAMAEIKKSSDGINQIIGVIDDIAFQTNLLALNAGVEAARAGEAGRGFAVVASEVRALAQRSSEAAKEIKTLISASSDHVASGVSLVNRGGAALSDIVERVSHIAELIGGIATGAKEQSVGLGEINVGVSELDKATQQNAAMVEETTAASTTLKQEASSLQRLVSRFRLRGVPGAARRTEPAPSPDDTRMPKEPRKPAVNDGGWQDF</sequence>
<evidence type="ECO:0000256" key="4">
    <source>
        <dbReference type="PROSITE-ProRule" id="PRU00284"/>
    </source>
</evidence>
<dbReference type="FunFam" id="1.10.287.950:FF:000001">
    <property type="entry name" value="Methyl-accepting chemotaxis sensory transducer"/>
    <property type="match status" value="1"/>
</dbReference>
<proteinExistence type="inferred from homology"/>
<feature type="domain" description="HAMP" evidence="8">
    <location>
        <begin position="487"/>
        <end position="540"/>
    </location>
</feature>
<accession>A0A0D6B219</accession>
<dbReference type="InterPro" id="IPR004089">
    <property type="entry name" value="MCPsignal_dom"/>
</dbReference>
<evidence type="ECO:0000259" key="8">
    <source>
        <dbReference type="PROSITE" id="PS50885"/>
    </source>
</evidence>
<evidence type="ECO:0000313" key="9">
    <source>
        <dbReference type="EMBL" id="BAQ68920.1"/>
    </source>
</evidence>
<keyword evidence="2" id="KW-0145">Chemotaxis</keyword>
<feature type="transmembrane region" description="Helical" evidence="6">
    <location>
        <begin position="12"/>
        <end position="38"/>
    </location>
</feature>
<dbReference type="SMART" id="SM00304">
    <property type="entry name" value="HAMP"/>
    <property type="match status" value="3"/>
</dbReference>
<dbReference type="InterPro" id="IPR003660">
    <property type="entry name" value="HAMP_dom"/>
</dbReference>
<keyword evidence="6" id="KW-1133">Transmembrane helix</keyword>
<dbReference type="eggNOG" id="COG0840">
    <property type="taxonomic scope" value="Bacteria"/>
</dbReference>
<dbReference type="PROSITE" id="PS50885">
    <property type="entry name" value="HAMP"/>
    <property type="match status" value="2"/>
</dbReference>
<evidence type="ECO:0000256" key="6">
    <source>
        <dbReference type="SAM" id="Phobius"/>
    </source>
</evidence>
<name>A0A0D6B219_RHOSU</name>
<feature type="domain" description="Methyl-accepting transducer" evidence="7">
    <location>
        <begin position="614"/>
        <end position="843"/>
    </location>
</feature>
<evidence type="ECO:0000256" key="3">
    <source>
        <dbReference type="ARBA" id="ARBA00029447"/>
    </source>
</evidence>
<dbReference type="GO" id="GO:0007165">
    <property type="term" value="P:signal transduction"/>
    <property type="evidence" value="ECO:0007669"/>
    <property type="project" value="UniProtKB-KW"/>
</dbReference>
<dbReference type="InterPro" id="IPR051310">
    <property type="entry name" value="MCP_chemotaxis"/>
</dbReference>
<dbReference type="PROSITE" id="PS50111">
    <property type="entry name" value="CHEMOTAXIS_TRANSDUC_2"/>
    <property type="match status" value="1"/>
</dbReference>
<evidence type="ECO:0000256" key="1">
    <source>
        <dbReference type="ARBA" id="ARBA00004370"/>
    </source>
</evidence>
<comment type="subcellular location">
    <subcellularLocation>
        <location evidence="1">Membrane</location>
    </subcellularLocation>
</comment>
<feature type="compositionally biased region" description="Basic and acidic residues" evidence="5">
    <location>
        <begin position="875"/>
        <end position="887"/>
    </location>
</feature>
<feature type="transmembrane region" description="Helical" evidence="6">
    <location>
        <begin position="469"/>
        <end position="491"/>
    </location>
</feature>
<dbReference type="KEGG" id="rsu:NHU_01765"/>
<dbReference type="Pfam" id="PF00015">
    <property type="entry name" value="MCPsignal"/>
    <property type="match status" value="1"/>
</dbReference>
<evidence type="ECO:0000259" key="7">
    <source>
        <dbReference type="PROSITE" id="PS50111"/>
    </source>
</evidence>
<dbReference type="SMART" id="SM00283">
    <property type="entry name" value="MA"/>
    <property type="match status" value="1"/>
</dbReference>
<dbReference type="GO" id="GO:0016020">
    <property type="term" value="C:membrane"/>
    <property type="evidence" value="ECO:0007669"/>
    <property type="project" value="UniProtKB-SubCell"/>
</dbReference>
<keyword evidence="4" id="KW-0807">Transducer</keyword>
<dbReference type="Gene3D" id="1.10.287.950">
    <property type="entry name" value="Methyl-accepting chemotaxis protein"/>
    <property type="match status" value="1"/>
</dbReference>